<feature type="compositionally biased region" description="Polar residues" evidence="4">
    <location>
        <begin position="583"/>
        <end position="594"/>
    </location>
</feature>
<reference evidence="7 8" key="1">
    <citation type="journal article" date="2018" name="BMC Genomics">
        <title>Genomic evidence for intraspecific hybridization in a clonal and extremely halotolerant yeast.</title>
        <authorList>
            <person name="Gostincar C."/>
            <person name="Stajich J.E."/>
            <person name="Zupancic J."/>
            <person name="Zalar P."/>
            <person name="Gunde-Cimerman N."/>
        </authorList>
    </citation>
    <scope>NUCLEOTIDE SEQUENCE [LARGE SCALE GENOMIC DNA]</scope>
    <source>
        <strain evidence="7 8">EXF-6651</strain>
    </source>
</reference>
<dbReference type="InterPro" id="IPR036431">
    <property type="entry name" value="ARID_dom_sf"/>
</dbReference>
<evidence type="ECO:0000313" key="7">
    <source>
        <dbReference type="EMBL" id="RMY25676.1"/>
    </source>
</evidence>
<proteinExistence type="predicted"/>
<name>A0A3M7ADM7_HORWE</name>
<dbReference type="SMART" id="SM00501">
    <property type="entry name" value="BRIGHT"/>
    <property type="match status" value="1"/>
</dbReference>
<organism evidence="7 8">
    <name type="scientific">Hortaea werneckii</name>
    <name type="common">Black yeast</name>
    <name type="synonym">Cladosporium werneckii</name>
    <dbReference type="NCBI Taxonomy" id="91943"/>
    <lineage>
        <taxon>Eukaryota</taxon>
        <taxon>Fungi</taxon>
        <taxon>Dikarya</taxon>
        <taxon>Ascomycota</taxon>
        <taxon>Pezizomycotina</taxon>
        <taxon>Dothideomycetes</taxon>
        <taxon>Dothideomycetidae</taxon>
        <taxon>Mycosphaerellales</taxon>
        <taxon>Teratosphaeriaceae</taxon>
        <taxon>Hortaea</taxon>
    </lineage>
</organism>
<comment type="caution">
    <text evidence="7">The sequence shown here is derived from an EMBL/GenBank/DDBJ whole genome shotgun (WGS) entry which is preliminary data.</text>
</comment>
<dbReference type="VEuPathDB" id="FungiDB:BTJ68_00027"/>
<dbReference type="Gene3D" id="1.10.150.60">
    <property type="entry name" value="ARID DNA-binding domain"/>
    <property type="match status" value="1"/>
</dbReference>
<dbReference type="EMBL" id="QWIM01001455">
    <property type="protein sequence ID" value="RMY25676.1"/>
    <property type="molecule type" value="Genomic_DNA"/>
</dbReference>
<evidence type="ECO:0000259" key="6">
    <source>
        <dbReference type="PROSITE" id="PS51011"/>
    </source>
</evidence>
<evidence type="ECO:0000313" key="8">
    <source>
        <dbReference type="Proteomes" id="UP000276864"/>
    </source>
</evidence>
<dbReference type="GO" id="GO:0006357">
    <property type="term" value="P:regulation of transcription by RNA polymerase II"/>
    <property type="evidence" value="ECO:0007669"/>
    <property type="project" value="TreeGrafter"/>
</dbReference>
<evidence type="ECO:0000256" key="1">
    <source>
        <dbReference type="ARBA" id="ARBA00023015"/>
    </source>
</evidence>
<keyword evidence="1" id="KW-0805">Transcription regulation</keyword>
<feature type="compositionally biased region" description="Low complexity" evidence="4">
    <location>
        <begin position="488"/>
        <end position="506"/>
    </location>
</feature>
<evidence type="ECO:0000256" key="5">
    <source>
        <dbReference type="SAM" id="SignalP"/>
    </source>
</evidence>
<dbReference type="GO" id="GO:0016514">
    <property type="term" value="C:SWI/SNF complex"/>
    <property type="evidence" value="ECO:0007669"/>
    <property type="project" value="TreeGrafter"/>
</dbReference>
<evidence type="ECO:0000256" key="4">
    <source>
        <dbReference type="SAM" id="MobiDB-lite"/>
    </source>
</evidence>
<feature type="region of interest" description="Disordered" evidence="4">
    <location>
        <begin position="527"/>
        <end position="599"/>
    </location>
</feature>
<feature type="compositionally biased region" description="Polar residues" evidence="4">
    <location>
        <begin position="115"/>
        <end position="124"/>
    </location>
</feature>
<protein>
    <recommendedName>
        <fullName evidence="6">ARID domain-containing protein</fullName>
    </recommendedName>
</protein>
<dbReference type="PROSITE" id="PS51011">
    <property type="entry name" value="ARID"/>
    <property type="match status" value="1"/>
</dbReference>
<dbReference type="PANTHER" id="PTHR13964">
    <property type="entry name" value="RBP-RELATED"/>
    <property type="match status" value="1"/>
</dbReference>
<dbReference type="InterPro" id="IPR051232">
    <property type="entry name" value="ARID/SWI1_ChromRemod"/>
</dbReference>
<accession>A0A3M7ADM7</accession>
<feature type="chain" id="PRO_5018074495" description="ARID domain-containing protein" evidence="5">
    <location>
        <begin position="26"/>
        <end position="1074"/>
    </location>
</feature>
<evidence type="ECO:0000256" key="2">
    <source>
        <dbReference type="ARBA" id="ARBA00023163"/>
    </source>
</evidence>
<evidence type="ECO:0000256" key="3">
    <source>
        <dbReference type="ARBA" id="ARBA00023242"/>
    </source>
</evidence>
<feature type="signal peptide" evidence="5">
    <location>
        <begin position="1"/>
        <end position="25"/>
    </location>
</feature>
<dbReference type="InterPro" id="IPR001606">
    <property type="entry name" value="ARID_dom"/>
</dbReference>
<dbReference type="SMART" id="SM01014">
    <property type="entry name" value="ARID"/>
    <property type="match status" value="1"/>
</dbReference>
<dbReference type="AlphaFoldDB" id="A0A3M7ADM7"/>
<dbReference type="Proteomes" id="UP000276864">
    <property type="component" value="Unassembled WGS sequence"/>
</dbReference>
<feature type="compositionally biased region" description="Low complexity" evidence="4">
    <location>
        <begin position="149"/>
        <end position="177"/>
    </location>
</feature>
<feature type="region of interest" description="Disordered" evidence="4">
    <location>
        <begin position="115"/>
        <end position="269"/>
    </location>
</feature>
<feature type="domain" description="ARID" evidence="6">
    <location>
        <begin position="356"/>
        <end position="449"/>
    </location>
</feature>
<dbReference type="PANTHER" id="PTHR13964:SF27">
    <property type="entry name" value="HAT-TRICK, ISOFORM D"/>
    <property type="match status" value="1"/>
</dbReference>
<dbReference type="SUPFAM" id="SSF46774">
    <property type="entry name" value="ARID-like"/>
    <property type="match status" value="1"/>
</dbReference>
<keyword evidence="5" id="KW-0732">Signal</keyword>
<feature type="region of interest" description="Disordered" evidence="4">
    <location>
        <begin position="468"/>
        <end position="512"/>
    </location>
</feature>
<keyword evidence="3" id="KW-0539">Nucleus</keyword>
<feature type="compositionally biased region" description="Polar residues" evidence="4">
    <location>
        <begin position="543"/>
        <end position="567"/>
    </location>
</feature>
<keyword evidence="2" id="KW-0804">Transcription</keyword>
<sequence length="1074" mass="117185">MALRFRDGCLCLCCPLPVAAMGALSQPLGGNTRLAALSPAAASCCWHRLSAVRDNQRRPAPSGQSRAYFASDMNQWPGGAPNGTMFPQSASGPINPAAMYNNPSFDMNTQFAQGFANNSTNATPNPGFPTQAFQPPPSVVPAKRGFDGSPQQPQPLSRSQTPNFAFPGQQQPAGQQFHNAPTPYQHLQQPATSNHATPSPTMQSQAFRPPAQPQPQPQPQPRMPNASPSPFPQQHQQTGSFGGSMPPGTPQQAGAHAGMPQPGQAWNQGMGMTPNSMSMPGMQSSMPGAMNPQNVQRQYQMKLMQQQEMMRRNGMAPPLNMGTQPGGMSGFGGQQGGVPAASNGQLANAQTMAANQQKRRNFLTTLQAQVQGQGKPFDPAPKVGGKPVDLYMLWSIVASVGGSQNVERQGQWQAVANKLGFMQPQFMTAPDELKQLFLNYVTKYERRWWQVKAQQKQEQARNYAHQMAGYGGPSQNSPTKMMPPQPQAQPNQMTQLQQNQPLSQQPHATPVQAHASMMQNGMATPQQMMNHRRNSSIKKPDQMTPQAANQSLTAPSPQSGPKVQRSPSLKRESPAAVMKSEEPQSTNYEPNTRTIESDGGYDVSALHELGNMIARAKPNMPTIDEMGGIDMRAITRSLESGIHGEVRYALDALTIISRDERIHFELEKCEDLIDVIVDCAEDQVERLSEDAAEVSDALDLASYEDVMRGARVETETLQDVPAFGTREYELDRSADRLIAITTILRNFSFFEHNHPLLTSAPLLKWLSNAIRLLGTRNMLLRTFYNTLDFYKDMITFLSNITQSLELPGRDDALHVLHFLLAFAPQPAPSYAESGGHVRFASFVPAIHRFLPPAVDCLAKLLARQDPNRMLYRSIFTAPSSSLAASESPLDLLTRAFALSISVLPDRSKGTLYNNTQLRIVEARKSYLCQGMLAADILASLAPSTNTELARSWIESEDGWAVGLLNLSALLSIDRSQPSGPGKGQLGHDTETFKLITHRALSMFKRLAEKAGKGAGSRAVPNGVMNGDSHSEDDNLGPKWEGIPQGHSILGALMMPNTDKAALGLLCHLHEMVMQ</sequence>
<feature type="region of interest" description="Disordered" evidence="4">
    <location>
        <begin position="1013"/>
        <end position="1033"/>
    </location>
</feature>
<feature type="compositionally biased region" description="Pro residues" evidence="4">
    <location>
        <begin position="210"/>
        <end position="231"/>
    </location>
</feature>
<dbReference type="GO" id="GO:0000976">
    <property type="term" value="F:transcription cis-regulatory region binding"/>
    <property type="evidence" value="ECO:0007669"/>
    <property type="project" value="TreeGrafter"/>
</dbReference>
<feature type="compositionally biased region" description="Polar residues" evidence="4">
    <location>
        <begin position="185"/>
        <end position="202"/>
    </location>
</feature>
<dbReference type="Pfam" id="PF01388">
    <property type="entry name" value="ARID"/>
    <property type="match status" value="1"/>
</dbReference>
<gene>
    <name evidence="7" type="ORF">D0866_11043</name>
</gene>